<evidence type="ECO:0000256" key="1">
    <source>
        <dbReference type="SAM" id="SignalP"/>
    </source>
</evidence>
<keyword evidence="1" id="KW-0732">Signal</keyword>
<protein>
    <recommendedName>
        <fullName evidence="4">Lipoprotein</fullName>
    </recommendedName>
</protein>
<organism evidence="2 3">
    <name type="scientific">Turneriella parva (strain ATCC BAA-1111 / DSM 21527 / NCTC 11395 / H)</name>
    <name type="common">Leptospira parva</name>
    <dbReference type="NCBI Taxonomy" id="869212"/>
    <lineage>
        <taxon>Bacteria</taxon>
        <taxon>Pseudomonadati</taxon>
        <taxon>Spirochaetota</taxon>
        <taxon>Spirochaetia</taxon>
        <taxon>Leptospirales</taxon>
        <taxon>Leptospiraceae</taxon>
        <taxon>Turneriella</taxon>
    </lineage>
</organism>
<evidence type="ECO:0008006" key="4">
    <source>
        <dbReference type="Google" id="ProtNLM"/>
    </source>
</evidence>
<proteinExistence type="predicted"/>
<evidence type="ECO:0000313" key="2">
    <source>
        <dbReference type="EMBL" id="AFM14777.1"/>
    </source>
</evidence>
<dbReference type="AlphaFoldDB" id="I4BBX0"/>
<dbReference type="EMBL" id="CP002959">
    <property type="protein sequence ID" value="AFM14777.1"/>
    <property type="molecule type" value="Genomic_DNA"/>
</dbReference>
<feature type="signal peptide" evidence="1">
    <location>
        <begin position="1"/>
        <end position="20"/>
    </location>
</feature>
<accession>I4BBX0</accession>
<gene>
    <name evidence="2" type="ordered locus">Turpa_4144</name>
</gene>
<name>I4BBX0_TURPD</name>
<dbReference type="STRING" id="869212.Turpa_4144"/>
<sequence>MVMCSMRRLLVAAMVVSLFACDNTEVKMRHENPLDRIFDSGNFRVVLTAEEKANGNTALTWSNVFHSTQGELSTEKLKINGSAQIFRSAASPGATDINAVKNGSGLSGSFAAVGTCTIAAAGDSFAGTCDAVNPSNKGAFIVQFNYRFTDKSDLTTTGTIYSNFVVIQ</sequence>
<dbReference type="PATRIC" id="fig|869212.3.peg.4184"/>
<dbReference type="PROSITE" id="PS51257">
    <property type="entry name" value="PROKAR_LIPOPROTEIN"/>
    <property type="match status" value="1"/>
</dbReference>
<evidence type="ECO:0000313" key="3">
    <source>
        <dbReference type="Proteomes" id="UP000006048"/>
    </source>
</evidence>
<reference evidence="2 3" key="1">
    <citation type="submission" date="2012-06" db="EMBL/GenBank/DDBJ databases">
        <title>The complete chromosome of genome of Turneriella parva DSM 21527.</title>
        <authorList>
            <consortium name="US DOE Joint Genome Institute (JGI-PGF)"/>
            <person name="Lucas S."/>
            <person name="Han J."/>
            <person name="Lapidus A."/>
            <person name="Bruce D."/>
            <person name="Goodwin L."/>
            <person name="Pitluck S."/>
            <person name="Peters L."/>
            <person name="Kyrpides N."/>
            <person name="Mavromatis K."/>
            <person name="Ivanova N."/>
            <person name="Mikhailova N."/>
            <person name="Chertkov O."/>
            <person name="Detter J.C."/>
            <person name="Tapia R."/>
            <person name="Han C."/>
            <person name="Land M."/>
            <person name="Hauser L."/>
            <person name="Markowitz V."/>
            <person name="Cheng J.-F."/>
            <person name="Hugenholtz P."/>
            <person name="Woyke T."/>
            <person name="Wu D."/>
            <person name="Gronow S."/>
            <person name="Wellnitz S."/>
            <person name="Brambilla E."/>
            <person name="Klenk H.-P."/>
            <person name="Eisen J.A."/>
        </authorList>
    </citation>
    <scope>NUCLEOTIDE SEQUENCE [LARGE SCALE GENOMIC DNA]</scope>
    <source>
        <strain evidence="3">ATCC BAA-1111 / DSM 21527 / NCTC 11395 / H</strain>
    </source>
</reference>
<dbReference type="HOGENOM" id="CLU_1585759_0_0_12"/>
<feature type="chain" id="PRO_5003686151" description="Lipoprotein" evidence="1">
    <location>
        <begin position="21"/>
        <end position="168"/>
    </location>
</feature>
<dbReference type="KEGG" id="tpx:Turpa_4144"/>
<keyword evidence="3" id="KW-1185">Reference proteome</keyword>
<dbReference type="Proteomes" id="UP000006048">
    <property type="component" value="Chromosome"/>
</dbReference>